<dbReference type="AlphaFoldDB" id="A0A5J4P0K4"/>
<proteinExistence type="predicted"/>
<comment type="caution">
    <text evidence="1">The sequence shown here is derived from an EMBL/GenBank/DDBJ whole genome shotgun (WGS) entry which is preliminary data.</text>
</comment>
<gene>
    <name evidence="1" type="ORF">DEA37_0006498</name>
</gene>
<dbReference type="SUPFAM" id="SSF48452">
    <property type="entry name" value="TPR-like"/>
    <property type="match status" value="1"/>
</dbReference>
<keyword evidence="2" id="KW-1185">Reference proteome</keyword>
<organism evidence="1 2">
    <name type="scientific">Paragonimus westermani</name>
    <dbReference type="NCBI Taxonomy" id="34504"/>
    <lineage>
        <taxon>Eukaryota</taxon>
        <taxon>Metazoa</taxon>
        <taxon>Spiralia</taxon>
        <taxon>Lophotrochozoa</taxon>
        <taxon>Platyhelminthes</taxon>
        <taxon>Trematoda</taxon>
        <taxon>Digenea</taxon>
        <taxon>Plagiorchiida</taxon>
        <taxon>Troglotremata</taxon>
        <taxon>Troglotrematidae</taxon>
        <taxon>Paragonimus</taxon>
    </lineage>
</organism>
<dbReference type="InterPro" id="IPR019734">
    <property type="entry name" value="TPR_rpt"/>
</dbReference>
<accession>A0A5J4P0K4</accession>
<dbReference type="Proteomes" id="UP000324629">
    <property type="component" value="Unassembled WGS sequence"/>
</dbReference>
<reference evidence="1 2" key="1">
    <citation type="journal article" date="2019" name="Gigascience">
        <title>Whole-genome sequence of the oriental lung fluke Paragonimus westermani.</title>
        <authorList>
            <person name="Oey H."/>
            <person name="Zakrzewski M."/>
            <person name="Narain K."/>
            <person name="Devi K.R."/>
            <person name="Agatsuma T."/>
            <person name="Nawaratna S."/>
            <person name="Gobert G.N."/>
            <person name="Jones M.K."/>
            <person name="Ragan M.A."/>
            <person name="McManus D.P."/>
            <person name="Krause L."/>
        </authorList>
    </citation>
    <scope>NUCLEOTIDE SEQUENCE [LARGE SCALE GENOMIC DNA]</scope>
    <source>
        <strain evidence="1 2">IND2009</strain>
    </source>
</reference>
<evidence type="ECO:0000313" key="2">
    <source>
        <dbReference type="Proteomes" id="UP000324629"/>
    </source>
</evidence>
<dbReference type="Gene3D" id="1.25.40.10">
    <property type="entry name" value="Tetratricopeptide repeat domain"/>
    <property type="match status" value="1"/>
</dbReference>
<dbReference type="EMBL" id="QNGE01000311">
    <property type="protein sequence ID" value="KAA3680960.1"/>
    <property type="molecule type" value="Genomic_DNA"/>
</dbReference>
<protein>
    <submittedName>
        <fullName evidence="1">Uncharacterized protein</fullName>
    </submittedName>
</protein>
<name>A0A5J4P0K4_9TREM</name>
<evidence type="ECO:0000313" key="1">
    <source>
        <dbReference type="EMBL" id="KAA3680960.1"/>
    </source>
</evidence>
<sequence>MVSSERLNHISMVILAADLGYRGCPYYCSCYGVVELMEDLLCPSLFQVMDNEIESKLKDAVEFYQQSDYVACRELLGRVLTIDQKNYNALVLNGSCCDHLGLENIGADYFYRAIKLQPDTVSAWQVVLAFSIFTVVSSPSSFVCPTVRDLLSHLITSPEFAEKKTTCGRFLIELLIRYRLELPDGLCNLRELCRAVLKSAPSDSFALELSIRLKSEMFLVTGLPRLVSPTLLNSPLEDNGFTEVVNELLSTETSTQLEDLADSMKRPDEVSSQTTAATIQLGTMVVAACRLLSESNGHARVGWQSLLEQIDKVELNGCRGLLSWLQQGYMDLHVTCLHALVAYRLHLFDHCEMVLGKILTYCSQKKTTAAEEARLLSFFPATHLSQCHRSSTLRPMCIPVRLLPSDLPLDLSETSRSTYGLVEEWATGLRLANAAASEQVFFASQLALELAPLCDEAHRSTFVWPNVLQTLLAECFLTGRCLKHAFHVLCSVEWDALNVHALRALVSDNSYQSAVRLRLCSLWAATEFMLQSNTLHNQAQLVLAQFADSAHNVAGSLQSLCSARDHLLLARLFSLLDLASGGCLPGVSKMVQLENYEIGIAVDEAYYANHLFLGKLRREAGNVEFGQACRRLGDFELAVEHIAVGLDCAHSQGQVKSASQEVVLLALQELTEINLSLARAYLRKGLLGSAIEKFQSVVKYLDQAFEMCSSLRQPPLWVYHYATSAFSLFNGIDDVDFRADLPRRFVLILHTLIEQPVTNHDKMCLYAGLQLAGLYLTCAYQRCLSTPKSRTTINRPESSVFVRARLLISLGLHFLHHSNYLRKHTESLKQSTTTVPNANLLFRMAESALKCALSVLLEKAEKDRHLLNALQSGEVVVEVSMLTEVEASPWDFVLKRLAVNSTLRAKAWYGLAFLYSIVRDDLNELVNYCLCQALLSKPDTTEAGVSLALRMLHLGRTQVPLALYLTDNLFPLLIDAVSRPVYGESNTTPSDHSKETCTFLRLAMEIVTEALNRALAYEPQNPRLWHNRGLLLQLAGLSAPAEFCLRRAYSLFAGHTSSAQSSLDLRLACSQCFLITCVR</sequence>
<dbReference type="InterPro" id="IPR011990">
    <property type="entry name" value="TPR-like_helical_dom_sf"/>
</dbReference>
<dbReference type="SMART" id="SM00028">
    <property type="entry name" value="TPR"/>
    <property type="match status" value="4"/>
</dbReference>